<dbReference type="Proteomes" id="UP000050420">
    <property type="component" value="Unassembled WGS sequence"/>
</dbReference>
<feature type="region of interest" description="Disordered" evidence="1">
    <location>
        <begin position="13"/>
        <end position="47"/>
    </location>
</feature>
<organism evidence="2 3">
    <name type="scientific">Pseudomonas amygdali pv. mori</name>
    <dbReference type="NCBI Taxonomy" id="34065"/>
    <lineage>
        <taxon>Bacteria</taxon>
        <taxon>Pseudomonadati</taxon>
        <taxon>Pseudomonadota</taxon>
        <taxon>Gammaproteobacteria</taxon>
        <taxon>Pseudomonadales</taxon>
        <taxon>Pseudomonadaceae</taxon>
        <taxon>Pseudomonas</taxon>
        <taxon>Pseudomonas amygdali</taxon>
    </lineage>
</organism>
<name>A0A0P9W982_PSEA0</name>
<dbReference type="AlphaFoldDB" id="A0A0P9W982"/>
<gene>
    <name evidence="2" type="ORF">ALO63_04075</name>
</gene>
<reference evidence="2 3" key="1">
    <citation type="submission" date="2015-09" db="EMBL/GenBank/DDBJ databases">
        <title>Genome announcement of multiple Pseudomonas syringae strains.</title>
        <authorList>
            <person name="Thakur S."/>
            <person name="Wang P.W."/>
            <person name="Gong Y."/>
            <person name="Weir B.S."/>
            <person name="Guttman D.S."/>
        </authorList>
    </citation>
    <scope>NUCLEOTIDE SEQUENCE [LARGE SCALE GENOMIC DNA]</scope>
    <source>
        <strain evidence="2 3">ICMP4331</strain>
    </source>
</reference>
<dbReference type="PATRIC" id="fig|34065.5.peg.5945"/>
<evidence type="ECO:0000313" key="3">
    <source>
        <dbReference type="Proteomes" id="UP000050420"/>
    </source>
</evidence>
<sequence length="472" mass="52576">MRYPALGAVMMLSQPSRLRERRVKDGSDESSQTKKQQRERAKSLPEPSIRKGVVNRAFYVELSVPSSTAGEHPTNSSSGADSHVLARIFADRIETWPTVINPRFISEYTRQRKPYPRIVYRLPKPFAGQLPSETSSVVSHIERVFDSGIFNTCAKGLGFKASFNAVLSALQIDKSVDTIEIHFEGDLFRRENVVCVSEATLNDLRTAFNTGDDFWNRQKEGSRRSYIYEEIVEKLAPVLKHSGDRGGHYLSGFSEAERDYLATLQAYIRDLPLGMPEDFKAMRESMDRGELYRMIHHYQIMLAQNLSATEWQSFLSHNIDLVVKCLQHPDCGALDPPLGAQPKSAVGSPIIYGHEALVLTVRSPHATLMIRDSSGRIGDSDLQGSGEPPGRLIPHPELASAIEEGRKLRPDIPGQIQKPRCVVVAGLMPANVDEAAAYIGYREAARQYNGIHLVDFGTLLNGFRLLASAIET</sequence>
<proteinExistence type="predicted"/>
<evidence type="ECO:0000256" key="1">
    <source>
        <dbReference type="SAM" id="MobiDB-lite"/>
    </source>
</evidence>
<evidence type="ECO:0000313" key="2">
    <source>
        <dbReference type="EMBL" id="KPX96829.1"/>
    </source>
</evidence>
<dbReference type="EMBL" id="LJQU01000206">
    <property type="protein sequence ID" value="KPX96829.1"/>
    <property type="molecule type" value="Genomic_DNA"/>
</dbReference>
<accession>A0A0P9W982</accession>
<comment type="caution">
    <text evidence="2">The sequence shown here is derived from an EMBL/GenBank/DDBJ whole genome shotgun (WGS) entry which is preliminary data.</text>
</comment>
<evidence type="ECO:0008006" key="4">
    <source>
        <dbReference type="Google" id="ProtNLM"/>
    </source>
</evidence>
<protein>
    <recommendedName>
        <fullName evidence="4">DUF4263 domain-containing protein</fullName>
    </recommendedName>
</protein>